<keyword evidence="6" id="KW-0804">Transcription</keyword>
<dbReference type="PANTHER" id="PTHR21051:SF4">
    <property type="entry name" value="CAMP-RESPONSIVE ELEMENT-BINDING PROTEIN-LIKE 2"/>
    <property type="match status" value="1"/>
</dbReference>
<comment type="subcellular location">
    <subcellularLocation>
        <location evidence="1">Nucleus</location>
    </subcellularLocation>
</comment>
<dbReference type="EMBL" id="CAAALY010250912">
    <property type="protein sequence ID" value="VEL35890.1"/>
    <property type="molecule type" value="Genomic_DNA"/>
</dbReference>
<dbReference type="GO" id="GO:0006355">
    <property type="term" value="P:regulation of DNA-templated transcription"/>
    <property type="evidence" value="ECO:0007669"/>
    <property type="project" value="TreeGrafter"/>
</dbReference>
<dbReference type="OrthoDB" id="5984119at2759"/>
<keyword evidence="9" id="KW-1185">Reference proteome</keyword>
<evidence type="ECO:0000256" key="5">
    <source>
        <dbReference type="ARBA" id="ARBA00023159"/>
    </source>
</evidence>
<dbReference type="Proteomes" id="UP000784294">
    <property type="component" value="Unassembled WGS sequence"/>
</dbReference>
<keyword evidence="7" id="KW-0539">Nucleus</keyword>
<protein>
    <recommendedName>
        <fullName evidence="10">BZIP domain-containing protein</fullName>
    </recommendedName>
</protein>
<keyword evidence="4" id="KW-0238">DNA-binding</keyword>
<evidence type="ECO:0000313" key="9">
    <source>
        <dbReference type="Proteomes" id="UP000784294"/>
    </source>
</evidence>
<comment type="similarity">
    <text evidence="2">Belongs to the bZIP family. ATF subfamily.</text>
</comment>
<evidence type="ECO:0000256" key="7">
    <source>
        <dbReference type="ARBA" id="ARBA00023242"/>
    </source>
</evidence>
<keyword evidence="3" id="KW-0805">Transcription regulation</keyword>
<evidence type="ECO:0000256" key="1">
    <source>
        <dbReference type="ARBA" id="ARBA00004123"/>
    </source>
</evidence>
<evidence type="ECO:0000256" key="2">
    <source>
        <dbReference type="ARBA" id="ARBA00009050"/>
    </source>
</evidence>
<dbReference type="GO" id="GO:0003677">
    <property type="term" value="F:DNA binding"/>
    <property type="evidence" value="ECO:0007669"/>
    <property type="project" value="UniProtKB-KW"/>
</dbReference>
<evidence type="ECO:0000313" key="8">
    <source>
        <dbReference type="EMBL" id="VEL35890.1"/>
    </source>
</evidence>
<keyword evidence="5" id="KW-0010">Activator</keyword>
<organism evidence="8 9">
    <name type="scientific">Protopolystoma xenopodis</name>
    <dbReference type="NCBI Taxonomy" id="117903"/>
    <lineage>
        <taxon>Eukaryota</taxon>
        <taxon>Metazoa</taxon>
        <taxon>Spiralia</taxon>
        <taxon>Lophotrochozoa</taxon>
        <taxon>Platyhelminthes</taxon>
        <taxon>Monogenea</taxon>
        <taxon>Polyopisthocotylea</taxon>
        <taxon>Polystomatidea</taxon>
        <taxon>Polystomatidae</taxon>
        <taxon>Protopolystoma</taxon>
    </lineage>
</organism>
<comment type="caution">
    <text evidence="8">The sequence shown here is derived from an EMBL/GenBank/DDBJ whole genome shotgun (WGS) entry which is preliminary data.</text>
</comment>
<reference evidence="8" key="1">
    <citation type="submission" date="2018-11" db="EMBL/GenBank/DDBJ databases">
        <authorList>
            <consortium name="Pathogen Informatics"/>
        </authorList>
    </citation>
    <scope>NUCLEOTIDE SEQUENCE</scope>
</reference>
<evidence type="ECO:0000256" key="3">
    <source>
        <dbReference type="ARBA" id="ARBA00023015"/>
    </source>
</evidence>
<dbReference type="AlphaFoldDB" id="A0A448XGE8"/>
<dbReference type="PANTHER" id="PTHR21051">
    <property type="entry name" value="CAMP-RESPONSIVE ELEMENT-BINDING PROTEIN-LIKE 2"/>
    <property type="match status" value="1"/>
</dbReference>
<name>A0A448XGE8_9PLAT</name>
<proteinExistence type="inferred from homology"/>
<gene>
    <name evidence="8" type="ORF">PXEA_LOCUS29330</name>
</gene>
<evidence type="ECO:0008006" key="10">
    <source>
        <dbReference type="Google" id="ProtNLM"/>
    </source>
</evidence>
<evidence type="ECO:0000256" key="6">
    <source>
        <dbReference type="ARBA" id="ARBA00023163"/>
    </source>
</evidence>
<evidence type="ECO:0000256" key="4">
    <source>
        <dbReference type="ARBA" id="ARBA00023125"/>
    </source>
</evidence>
<accession>A0A448XGE8</accession>
<dbReference type="InterPro" id="IPR039250">
    <property type="entry name" value="CREBL2/REPTOR-BP"/>
</dbReference>
<dbReference type="GO" id="GO:0005634">
    <property type="term" value="C:nucleus"/>
    <property type="evidence" value="ECO:0007669"/>
    <property type="project" value="UniProtKB-SubCell"/>
</dbReference>
<sequence>MSHSLCAMKRTIAASSNSAPIPSRSSESARDCRKRKALRIQYLAESVRQREMTVLKMVQDINKLMEACRMVDAGEYPQSVINDLGISLELCML</sequence>